<dbReference type="SUPFAM" id="SSF81901">
    <property type="entry name" value="HCP-like"/>
    <property type="match status" value="1"/>
</dbReference>
<name>A0A397J1C9_9GLOM</name>
<organism evidence="1 2">
    <name type="scientific">Diversispora epigaea</name>
    <dbReference type="NCBI Taxonomy" id="1348612"/>
    <lineage>
        <taxon>Eukaryota</taxon>
        <taxon>Fungi</taxon>
        <taxon>Fungi incertae sedis</taxon>
        <taxon>Mucoromycota</taxon>
        <taxon>Glomeromycotina</taxon>
        <taxon>Glomeromycetes</taxon>
        <taxon>Diversisporales</taxon>
        <taxon>Diversisporaceae</taxon>
        <taxon>Diversispora</taxon>
    </lineage>
</organism>
<comment type="caution">
    <text evidence="1">The sequence shown here is derived from an EMBL/GenBank/DDBJ whole genome shotgun (WGS) entry which is preliminary data.</text>
</comment>
<dbReference type="AlphaFoldDB" id="A0A397J1C9"/>
<gene>
    <name evidence="1" type="ORF">Glove_114g167</name>
</gene>
<dbReference type="EMBL" id="PQFF01000106">
    <property type="protein sequence ID" value="RHZ82109.1"/>
    <property type="molecule type" value="Genomic_DNA"/>
</dbReference>
<reference evidence="1 2" key="1">
    <citation type="submission" date="2018-08" db="EMBL/GenBank/DDBJ databases">
        <title>Genome and evolution of the arbuscular mycorrhizal fungus Diversispora epigaea (formerly Glomus versiforme) and its bacterial endosymbionts.</title>
        <authorList>
            <person name="Sun X."/>
            <person name="Fei Z."/>
            <person name="Harrison M."/>
        </authorList>
    </citation>
    <scope>NUCLEOTIDE SEQUENCE [LARGE SCALE GENOMIC DNA]</scope>
    <source>
        <strain evidence="1 2">IT104</strain>
    </source>
</reference>
<evidence type="ECO:0000313" key="2">
    <source>
        <dbReference type="Proteomes" id="UP000266861"/>
    </source>
</evidence>
<sequence>MDHDMTTKVKYSEMDLQEIHEHIKNGKEETLEILTHQNSIAQELAILIKQSNPEFNSKIEFLCKKRISPQIPPEENSNDDIPDFKLDPPNRYSLTKYWKGYYLQNGYYGRKEPKEALKLFKAAADEGVPDAKLSYAIESIKLAMVIRN</sequence>
<protein>
    <submittedName>
        <fullName evidence="1">Uncharacterized protein</fullName>
    </submittedName>
</protein>
<keyword evidence="2" id="KW-1185">Reference proteome</keyword>
<dbReference type="OrthoDB" id="10489626at2759"/>
<accession>A0A397J1C9</accession>
<dbReference type="Proteomes" id="UP000266861">
    <property type="component" value="Unassembled WGS sequence"/>
</dbReference>
<evidence type="ECO:0000313" key="1">
    <source>
        <dbReference type="EMBL" id="RHZ82109.1"/>
    </source>
</evidence>
<proteinExistence type="predicted"/>